<gene>
    <name evidence="1" type="ORF">MRB53_031873</name>
</gene>
<evidence type="ECO:0000313" key="2">
    <source>
        <dbReference type="Proteomes" id="UP001234297"/>
    </source>
</evidence>
<organism evidence="1 2">
    <name type="scientific">Persea americana</name>
    <name type="common">Avocado</name>
    <dbReference type="NCBI Taxonomy" id="3435"/>
    <lineage>
        <taxon>Eukaryota</taxon>
        <taxon>Viridiplantae</taxon>
        <taxon>Streptophyta</taxon>
        <taxon>Embryophyta</taxon>
        <taxon>Tracheophyta</taxon>
        <taxon>Spermatophyta</taxon>
        <taxon>Magnoliopsida</taxon>
        <taxon>Magnoliidae</taxon>
        <taxon>Laurales</taxon>
        <taxon>Lauraceae</taxon>
        <taxon>Persea</taxon>
    </lineage>
</organism>
<accession>A0ACC2KQ81</accession>
<name>A0ACC2KQ81_PERAE</name>
<keyword evidence="2" id="KW-1185">Reference proteome</keyword>
<protein>
    <submittedName>
        <fullName evidence="1">Uncharacterized protein</fullName>
    </submittedName>
</protein>
<evidence type="ECO:0000313" key="1">
    <source>
        <dbReference type="EMBL" id="KAJ8623344.1"/>
    </source>
</evidence>
<proteinExistence type="predicted"/>
<dbReference type="EMBL" id="CM056818">
    <property type="protein sequence ID" value="KAJ8623344.1"/>
    <property type="molecule type" value="Genomic_DNA"/>
</dbReference>
<dbReference type="Proteomes" id="UP001234297">
    <property type="component" value="Chromosome 10"/>
</dbReference>
<reference evidence="1 2" key="1">
    <citation type="journal article" date="2022" name="Hortic Res">
        <title>A haplotype resolved chromosomal level avocado genome allows analysis of novel avocado genes.</title>
        <authorList>
            <person name="Nath O."/>
            <person name="Fletcher S.J."/>
            <person name="Hayward A."/>
            <person name="Shaw L.M."/>
            <person name="Masouleh A.K."/>
            <person name="Furtado A."/>
            <person name="Henry R.J."/>
            <person name="Mitter N."/>
        </authorList>
    </citation>
    <scope>NUCLEOTIDE SEQUENCE [LARGE SCALE GENOMIC DNA]</scope>
    <source>
        <strain evidence="2">cv. Hass</strain>
    </source>
</reference>
<sequence>MAAYEIALHIDDEWTSSSISQCRICHEEEEEGDCKSLEAPCACSGTLKFAHRECIQRWCDEKGNTTCEICLEKYEPGYTAIPPPPIKKTRLADIAVTIRESLEVPRQNGELNNNRRLLEDAAAEDEILDTNYAESPSASERSVSFYRSIAMIFTTLLLMRHLISEITGVPDHYPFTLIALLILRAGGIAIPLYIMMQTIEMIQQWRQEQRQLHEADSSPLGEDEDEDEDEDELMP</sequence>
<comment type="caution">
    <text evidence="1">The sequence shown here is derived from an EMBL/GenBank/DDBJ whole genome shotgun (WGS) entry which is preliminary data.</text>
</comment>